<evidence type="ECO:0000313" key="2">
    <source>
        <dbReference type="Proteomes" id="UP001163823"/>
    </source>
</evidence>
<comment type="caution">
    <text evidence="1">The sequence shown here is derived from an EMBL/GenBank/DDBJ whole genome shotgun (WGS) entry which is preliminary data.</text>
</comment>
<reference evidence="1" key="1">
    <citation type="journal article" date="2023" name="Science">
        <title>Elucidation of the pathway for biosynthesis of saponin adjuvants from the soapbark tree.</title>
        <authorList>
            <person name="Reed J."/>
            <person name="Orme A."/>
            <person name="El-Demerdash A."/>
            <person name="Owen C."/>
            <person name="Martin L.B.B."/>
            <person name="Misra R.C."/>
            <person name="Kikuchi S."/>
            <person name="Rejzek M."/>
            <person name="Martin A.C."/>
            <person name="Harkess A."/>
            <person name="Leebens-Mack J."/>
            <person name="Louveau T."/>
            <person name="Stephenson M.J."/>
            <person name="Osbourn A."/>
        </authorList>
    </citation>
    <scope>NUCLEOTIDE SEQUENCE</scope>
    <source>
        <strain evidence="1">S10</strain>
    </source>
</reference>
<gene>
    <name evidence="1" type="ORF">O6P43_002613</name>
</gene>
<name>A0AAD7QCU2_QUISA</name>
<organism evidence="1 2">
    <name type="scientific">Quillaja saponaria</name>
    <name type="common">Soap bark tree</name>
    <dbReference type="NCBI Taxonomy" id="32244"/>
    <lineage>
        <taxon>Eukaryota</taxon>
        <taxon>Viridiplantae</taxon>
        <taxon>Streptophyta</taxon>
        <taxon>Embryophyta</taxon>
        <taxon>Tracheophyta</taxon>
        <taxon>Spermatophyta</taxon>
        <taxon>Magnoliopsida</taxon>
        <taxon>eudicotyledons</taxon>
        <taxon>Gunneridae</taxon>
        <taxon>Pentapetalae</taxon>
        <taxon>rosids</taxon>
        <taxon>fabids</taxon>
        <taxon>Fabales</taxon>
        <taxon>Quillajaceae</taxon>
        <taxon>Quillaja</taxon>
    </lineage>
</organism>
<evidence type="ECO:0000313" key="1">
    <source>
        <dbReference type="EMBL" id="KAJ7979188.1"/>
    </source>
</evidence>
<accession>A0AAD7QCU2</accession>
<dbReference type="KEGG" id="qsa:O6P43_002613"/>
<sequence length="156" mass="18078">MLSYLYLRSCTTTIPSQLFQPWESCLQDDRESYQYLVESIFRFPSQNRSGGDWWSNPIPARDPERRNLDGLHLGGSIGNLKVDWIQFNPDFTEGNSEYLKSSNQCLATRSPDCDRFHQLLQFDQNILSIRQINTVDVPDLWIESSLAIIRVLFIAS</sequence>
<keyword evidence="2" id="KW-1185">Reference proteome</keyword>
<dbReference type="AlphaFoldDB" id="A0AAD7QCU2"/>
<dbReference type="Proteomes" id="UP001163823">
    <property type="component" value="Chromosome 2"/>
</dbReference>
<protein>
    <submittedName>
        <fullName evidence="1">Uncharacterized protein</fullName>
    </submittedName>
</protein>
<dbReference type="EMBL" id="JARAOO010000002">
    <property type="protein sequence ID" value="KAJ7979188.1"/>
    <property type="molecule type" value="Genomic_DNA"/>
</dbReference>
<proteinExistence type="predicted"/>